<dbReference type="FunFam" id="3.30.565.10:FF:000006">
    <property type="entry name" value="Sensor histidine kinase WalK"/>
    <property type="match status" value="1"/>
</dbReference>
<keyword evidence="6" id="KW-0597">Phosphoprotein</keyword>
<dbReference type="PRINTS" id="PR00344">
    <property type="entry name" value="BCTRLSENSOR"/>
</dbReference>
<dbReference type="Proteomes" id="UP000243884">
    <property type="component" value="Unassembled WGS sequence"/>
</dbReference>
<evidence type="ECO:0000256" key="4">
    <source>
        <dbReference type="ARBA" id="ARBA00012438"/>
    </source>
</evidence>
<evidence type="ECO:0000256" key="14">
    <source>
        <dbReference type="ARBA" id="ARBA00023136"/>
    </source>
</evidence>
<dbReference type="SUPFAM" id="SSF55874">
    <property type="entry name" value="ATPase domain of HSP90 chaperone/DNA topoisomerase II/histidine kinase"/>
    <property type="match status" value="1"/>
</dbReference>
<keyword evidence="13" id="KW-0902">Two-component regulatory system</keyword>
<proteinExistence type="predicted"/>
<keyword evidence="7" id="KW-0808">Transferase</keyword>
<dbReference type="PROSITE" id="PS50109">
    <property type="entry name" value="HIS_KIN"/>
    <property type="match status" value="1"/>
</dbReference>
<dbReference type="InterPro" id="IPR004358">
    <property type="entry name" value="Sig_transdc_His_kin-like_C"/>
</dbReference>
<keyword evidence="11" id="KW-0067">ATP-binding</keyword>
<feature type="domain" description="Histidine kinase" evidence="16">
    <location>
        <begin position="153"/>
        <end position="370"/>
    </location>
</feature>
<evidence type="ECO:0000259" key="16">
    <source>
        <dbReference type="PROSITE" id="PS50109"/>
    </source>
</evidence>
<dbReference type="GO" id="GO:0000155">
    <property type="term" value="F:phosphorelay sensor kinase activity"/>
    <property type="evidence" value="ECO:0007669"/>
    <property type="project" value="InterPro"/>
</dbReference>
<dbReference type="GO" id="GO:0005886">
    <property type="term" value="C:plasma membrane"/>
    <property type="evidence" value="ECO:0007669"/>
    <property type="project" value="UniProtKB-SubCell"/>
</dbReference>
<evidence type="ECO:0000256" key="9">
    <source>
        <dbReference type="ARBA" id="ARBA00022741"/>
    </source>
</evidence>
<dbReference type="SUPFAM" id="SSF47384">
    <property type="entry name" value="Homodimeric domain of signal transducing histidine kinase"/>
    <property type="match status" value="1"/>
</dbReference>
<gene>
    <name evidence="18" type="ORF">SAMN04487984_1288</name>
</gene>
<sequence>MQKRKGRERVEVIIEAVVWLAILMIAYFGLMFLFIVFYEEYYPIFILNHPDAMMSVLRFQQTFFVSFTLMYLVGSVAFVVWRIYRRRRTIQLGYILEELHYISQGHYDHRIEIDKASSMEPVVNSINRLVDSTVKAMEEERRIEQSKDELITNMSHDIRTPLTSVIGYLGLLQGHRYKSEDQANQYAQIAYDKALQLQRMVEDLFEYTKVRQVNTALTIDKVNVPHMLAQLAVEFEIEANEVGRSIIVDAPQKDLYVEMDSEKMVRVFANLLTNAFKYGGCGKWVRLTVEPQPEVTRFTVANDGNQIDDDVLNNLFQRFYRGDPSRNQGIKGSGLGLAITESIVTLHHGRIWAESDEESTRFIFELPNTYTKEGL</sequence>
<name>A0A1W1ZER2_9LACT</name>
<dbReference type="InterPro" id="IPR036890">
    <property type="entry name" value="HATPase_C_sf"/>
</dbReference>
<evidence type="ECO:0000256" key="6">
    <source>
        <dbReference type="ARBA" id="ARBA00022553"/>
    </source>
</evidence>
<dbReference type="Gene3D" id="3.30.565.10">
    <property type="entry name" value="Histidine kinase-like ATPase, C-terminal domain"/>
    <property type="match status" value="1"/>
</dbReference>
<dbReference type="SMART" id="SM00388">
    <property type="entry name" value="HisKA"/>
    <property type="match status" value="1"/>
</dbReference>
<feature type="domain" description="HAMP" evidence="17">
    <location>
        <begin position="86"/>
        <end position="138"/>
    </location>
</feature>
<dbReference type="PANTHER" id="PTHR45528">
    <property type="entry name" value="SENSOR HISTIDINE KINASE CPXA"/>
    <property type="match status" value="1"/>
</dbReference>
<evidence type="ECO:0000313" key="18">
    <source>
        <dbReference type="EMBL" id="SMC46518.1"/>
    </source>
</evidence>
<dbReference type="InterPro" id="IPR005467">
    <property type="entry name" value="His_kinase_dom"/>
</dbReference>
<keyword evidence="14 15" id="KW-0472">Membrane</keyword>
<dbReference type="GO" id="GO:0005524">
    <property type="term" value="F:ATP binding"/>
    <property type="evidence" value="ECO:0007669"/>
    <property type="project" value="UniProtKB-KW"/>
</dbReference>
<dbReference type="FunFam" id="1.10.287.130:FF:000008">
    <property type="entry name" value="Two-component sensor histidine kinase"/>
    <property type="match status" value="1"/>
</dbReference>
<dbReference type="PANTHER" id="PTHR45528:SF8">
    <property type="entry name" value="HISTIDINE KINASE"/>
    <property type="match status" value="1"/>
</dbReference>
<dbReference type="AlphaFoldDB" id="A0A1W1ZER2"/>
<dbReference type="Pfam" id="PF00512">
    <property type="entry name" value="HisKA"/>
    <property type="match status" value="1"/>
</dbReference>
<evidence type="ECO:0000259" key="17">
    <source>
        <dbReference type="PROSITE" id="PS50885"/>
    </source>
</evidence>
<dbReference type="EMBL" id="FWXK01000007">
    <property type="protein sequence ID" value="SMC46518.1"/>
    <property type="molecule type" value="Genomic_DNA"/>
</dbReference>
<dbReference type="InterPro" id="IPR003594">
    <property type="entry name" value="HATPase_dom"/>
</dbReference>
<evidence type="ECO:0000256" key="2">
    <source>
        <dbReference type="ARBA" id="ARBA00004141"/>
    </source>
</evidence>
<dbReference type="SMART" id="SM00387">
    <property type="entry name" value="HATPase_c"/>
    <property type="match status" value="1"/>
</dbReference>
<comment type="catalytic activity">
    <reaction evidence="1">
        <text>ATP + protein L-histidine = ADP + protein N-phospho-L-histidine.</text>
        <dbReference type="EC" id="2.7.13.3"/>
    </reaction>
</comment>
<dbReference type="InterPro" id="IPR003661">
    <property type="entry name" value="HisK_dim/P_dom"/>
</dbReference>
<dbReference type="Gene3D" id="1.10.287.130">
    <property type="match status" value="1"/>
</dbReference>
<evidence type="ECO:0000313" key="19">
    <source>
        <dbReference type="Proteomes" id="UP000243884"/>
    </source>
</evidence>
<evidence type="ECO:0000256" key="1">
    <source>
        <dbReference type="ARBA" id="ARBA00000085"/>
    </source>
</evidence>
<dbReference type="EC" id="2.7.13.3" evidence="4"/>
<comment type="subcellular location">
    <subcellularLocation>
        <location evidence="3">Cell membrane</location>
    </subcellularLocation>
    <subcellularLocation>
        <location evidence="2">Membrane</location>
        <topology evidence="2">Multi-pass membrane protein</topology>
    </subcellularLocation>
</comment>
<evidence type="ECO:0000256" key="12">
    <source>
        <dbReference type="ARBA" id="ARBA00022989"/>
    </source>
</evidence>
<keyword evidence="5" id="KW-1003">Cell membrane</keyword>
<dbReference type="Pfam" id="PF02518">
    <property type="entry name" value="HATPase_c"/>
    <property type="match status" value="1"/>
</dbReference>
<evidence type="ECO:0000256" key="13">
    <source>
        <dbReference type="ARBA" id="ARBA00023012"/>
    </source>
</evidence>
<dbReference type="OrthoDB" id="335833at2"/>
<dbReference type="PROSITE" id="PS50885">
    <property type="entry name" value="HAMP"/>
    <property type="match status" value="1"/>
</dbReference>
<feature type="transmembrane region" description="Helical" evidence="15">
    <location>
        <begin position="12"/>
        <end position="38"/>
    </location>
</feature>
<evidence type="ECO:0000256" key="8">
    <source>
        <dbReference type="ARBA" id="ARBA00022692"/>
    </source>
</evidence>
<dbReference type="RefSeq" id="WP_084099397.1">
    <property type="nucleotide sequence ID" value="NZ_FWXK01000007.1"/>
</dbReference>
<keyword evidence="9" id="KW-0547">Nucleotide-binding</keyword>
<evidence type="ECO:0000256" key="5">
    <source>
        <dbReference type="ARBA" id="ARBA00022475"/>
    </source>
</evidence>
<keyword evidence="12 15" id="KW-1133">Transmembrane helix</keyword>
<organism evidence="18 19">
    <name type="scientific">Aerococcus suis</name>
    <dbReference type="NCBI Taxonomy" id="371602"/>
    <lineage>
        <taxon>Bacteria</taxon>
        <taxon>Bacillati</taxon>
        <taxon>Bacillota</taxon>
        <taxon>Bacilli</taxon>
        <taxon>Lactobacillales</taxon>
        <taxon>Aerococcaceae</taxon>
        <taxon>Aerococcus</taxon>
    </lineage>
</organism>
<dbReference type="InterPro" id="IPR036097">
    <property type="entry name" value="HisK_dim/P_sf"/>
</dbReference>
<keyword evidence="10 18" id="KW-0418">Kinase</keyword>
<evidence type="ECO:0000256" key="10">
    <source>
        <dbReference type="ARBA" id="ARBA00022777"/>
    </source>
</evidence>
<feature type="transmembrane region" description="Helical" evidence="15">
    <location>
        <begin position="63"/>
        <end position="84"/>
    </location>
</feature>
<dbReference type="CDD" id="cd00082">
    <property type="entry name" value="HisKA"/>
    <property type="match status" value="1"/>
</dbReference>
<evidence type="ECO:0000256" key="11">
    <source>
        <dbReference type="ARBA" id="ARBA00022840"/>
    </source>
</evidence>
<accession>A0A1W1ZER2</accession>
<protein>
    <recommendedName>
        <fullName evidence="4">histidine kinase</fullName>
        <ecNumber evidence="4">2.7.13.3</ecNumber>
    </recommendedName>
</protein>
<evidence type="ECO:0000256" key="15">
    <source>
        <dbReference type="SAM" id="Phobius"/>
    </source>
</evidence>
<evidence type="ECO:0000256" key="3">
    <source>
        <dbReference type="ARBA" id="ARBA00004236"/>
    </source>
</evidence>
<reference evidence="19" key="1">
    <citation type="submission" date="2017-04" db="EMBL/GenBank/DDBJ databases">
        <authorList>
            <person name="Varghese N."/>
            <person name="Submissions S."/>
        </authorList>
    </citation>
    <scope>NUCLEOTIDE SEQUENCE [LARGE SCALE GENOMIC DNA]</scope>
    <source>
        <strain evidence="19">DSM 21500</strain>
    </source>
</reference>
<dbReference type="STRING" id="371602.SAMN04487984_1288"/>
<dbReference type="InterPro" id="IPR003660">
    <property type="entry name" value="HAMP_dom"/>
</dbReference>
<keyword evidence="19" id="KW-1185">Reference proteome</keyword>
<dbReference type="InterPro" id="IPR050398">
    <property type="entry name" value="HssS/ArlS-like"/>
</dbReference>
<keyword evidence="8 15" id="KW-0812">Transmembrane</keyword>
<evidence type="ECO:0000256" key="7">
    <source>
        <dbReference type="ARBA" id="ARBA00022679"/>
    </source>
</evidence>